<name>A0A6J5MBZ9_9CAUD</name>
<protein>
    <submittedName>
        <fullName evidence="1">Uncharacterized protein</fullName>
    </submittedName>
</protein>
<organism evidence="1">
    <name type="scientific">uncultured Caudovirales phage</name>
    <dbReference type="NCBI Taxonomy" id="2100421"/>
    <lineage>
        <taxon>Viruses</taxon>
        <taxon>Duplodnaviria</taxon>
        <taxon>Heunggongvirae</taxon>
        <taxon>Uroviricota</taxon>
        <taxon>Caudoviricetes</taxon>
        <taxon>Peduoviridae</taxon>
        <taxon>Maltschvirus</taxon>
        <taxon>Maltschvirus maltsch</taxon>
    </lineage>
</organism>
<proteinExistence type="predicted"/>
<accession>A0A6J5MBZ9</accession>
<reference evidence="1" key="1">
    <citation type="submission" date="2020-04" db="EMBL/GenBank/DDBJ databases">
        <authorList>
            <person name="Chiriac C."/>
            <person name="Salcher M."/>
            <person name="Ghai R."/>
            <person name="Kavagutti S V."/>
        </authorList>
    </citation>
    <scope>NUCLEOTIDE SEQUENCE</scope>
</reference>
<dbReference type="EMBL" id="LR796388">
    <property type="protein sequence ID" value="CAB4141259.1"/>
    <property type="molecule type" value="Genomic_DNA"/>
</dbReference>
<sequence>MILELEKIGLSYDSLTENQKAYFLKYIWNGVGSRHFFINPHDLIFKEASVYHDFYYWRGGPLTLKKLADKDFLHRCHHSVRQQPRYKQILFYYPIAGIYYFFLKFGKKAWEKRVTPCKTWEELLEQFYTKNKNSPKYG</sequence>
<gene>
    <name evidence="1" type="ORF">UFOVP410_98</name>
</gene>
<evidence type="ECO:0000313" key="1">
    <source>
        <dbReference type="EMBL" id="CAB4141259.1"/>
    </source>
</evidence>